<proteinExistence type="predicted"/>
<feature type="transmembrane region" description="Helical" evidence="1">
    <location>
        <begin position="244"/>
        <end position="268"/>
    </location>
</feature>
<gene>
    <name evidence="2" type="ORF">GWR21_29910</name>
</gene>
<dbReference type="PANTHER" id="PTHR43471:SF1">
    <property type="entry name" value="ABC TRANSPORTER PERMEASE PROTEIN NOSY-RELATED"/>
    <property type="match status" value="1"/>
</dbReference>
<dbReference type="RefSeq" id="WP_162335361.1">
    <property type="nucleotide sequence ID" value="NZ_CP048113.1"/>
</dbReference>
<reference evidence="2 3" key="1">
    <citation type="submission" date="2020-01" db="EMBL/GenBank/DDBJ databases">
        <title>Complete genome sequence of Chitinophaga sp. H33E-04 isolated from quinoa roots.</title>
        <authorList>
            <person name="Weon H.-Y."/>
            <person name="Lee S.A."/>
        </authorList>
    </citation>
    <scope>NUCLEOTIDE SEQUENCE [LARGE SCALE GENOMIC DNA]</scope>
    <source>
        <strain evidence="2 3">H33E-04</strain>
    </source>
</reference>
<organism evidence="2 3">
    <name type="scientific">Chitinophaga agri</name>
    <dbReference type="NCBI Taxonomy" id="2703787"/>
    <lineage>
        <taxon>Bacteria</taxon>
        <taxon>Pseudomonadati</taxon>
        <taxon>Bacteroidota</taxon>
        <taxon>Chitinophagia</taxon>
        <taxon>Chitinophagales</taxon>
        <taxon>Chitinophagaceae</taxon>
        <taxon>Chitinophaga</taxon>
    </lineage>
</organism>
<dbReference type="Proteomes" id="UP000476411">
    <property type="component" value="Chromosome"/>
</dbReference>
<feature type="transmembrane region" description="Helical" evidence="1">
    <location>
        <begin position="181"/>
        <end position="203"/>
    </location>
</feature>
<keyword evidence="1" id="KW-1133">Transmembrane helix</keyword>
<dbReference type="EMBL" id="CP048113">
    <property type="protein sequence ID" value="QHS63645.1"/>
    <property type="molecule type" value="Genomic_DNA"/>
</dbReference>
<dbReference type="PANTHER" id="PTHR43471">
    <property type="entry name" value="ABC TRANSPORTER PERMEASE"/>
    <property type="match status" value="1"/>
</dbReference>
<keyword evidence="1" id="KW-0472">Membrane</keyword>
<sequence>MLLLLTTKEWLTGLRTYTLPAALLIMILLMGIAFARTHHQAAQTMRARQTANLHFRQQWEQLQTGDPHSAAHFGTYIFKPVSLLSSFDNGMEHFTGSSLRIEAHQQHSMATPALRVADTYLRFGALTPANVLLLFLPLLIIFACYNSYLQEKSTGTLKLLLIQGSTQTHIIRSKVKYQLTAINGILLVSLLMYLPLLFISDLYTTTISTYMRLLLLILIYAIYVSIFVLLAVAVSAFARNARQSLLLLTGIWLCWNIMVPRLGAGIAAEQYPLPSRYWLQEKIEKAIKTGIDGHSSREQRQQQVIDATLQQYHAESIEQLPVNLNAILMQASEDYTQMVYDTYAAKTDSIIQAQNTFNSYLAFIDPYMAVHSISMDLCGTGYLQQQHFYKAASAYRNDFIRRLNHLLATASQQEDAQQVAATTAFYRTMPAFQYTPPELGFVLQHQWPMIAALLAWLIISICLLQIITHYASVE</sequence>
<name>A0A6B9ZQD7_9BACT</name>
<evidence type="ECO:0000313" key="3">
    <source>
        <dbReference type="Proteomes" id="UP000476411"/>
    </source>
</evidence>
<protein>
    <submittedName>
        <fullName evidence="2">DUF3526 domain-containing protein</fullName>
    </submittedName>
</protein>
<dbReference type="AlphaFoldDB" id="A0A6B9ZQD7"/>
<feature type="transmembrane region" description="Helical" evidence="1">
    <location>
        <begin position="131"/>
        <end position="149"/>
    </location>
</feature>
<accession>A0A6B9ZQD7</accession>
<feature type="transmembrane region" description="Helical" evidence="1">
    <location>
        <begin position="450"/>
        <end position="471"/>
    </location>
</feature>
<evidence type="ECO:0000256" key="1">
    <source>
        <dbReference type="SAM" id="Phobius"/>
    </source>
</evidence>
<feature type="transmembrane region" description="Helical" evidence="1">
    <location>
        <begin position="17"/>
        <end position="35"/>
    </location>
</feature>
<evidence type="ECO:0000313" key="2">
    <source>
        <dbReference type="EMBL" id="QHS63645.1"/>
    </source>
</evidence>
<feature type="transmembrane region" description="Helical" evidence="1">
    <location>
        <begin position="215"/>
        <end position="238"/>
    </location>
</feature>
<dbReference type="KEGG" id="chih:GWR21_29910"/>
<keyword evidence="3" id="KW-1185">Reference proteome</keyword>
<dbReference type="InterPro" id="IPR021913">
    <property type="entry name" value="DUF3526"/>
</dbReference>
<dbReference type="Pfam" id="PF12040">
    <property type="entry name" value="DUF3526"/>
    <property type="match status" value="1"/>
</dbReference>
<keyword evidence="1" id="KW-0812">Transmembrane</keyword>